<dbReference type="Gene3D" id="3.10.20.310">
    <property type="entry name" value="membrane protein fhac"/>
    <property type="match status" value="1"/>
</dbReference>
<reference evidence="7 8" key="1">
    <citation type="submission" date="2023-04" db="EMBL/GenBank/DDBJ databases">
        <title>A long-awaited taxogenomic arrangement of the family Halomonadaceae.</title>
        <authorList>
            <person name="De La Haba R."/>
            <person name="Chuvochina M."/>
            <person name="Wittouck S."/>
            <person name="Arahal D.R."/>
            <person name="Sanchez-Porro C."/>
            <person name="Hugenholtz P."/>
            <person name="Ventosa A."/>
        </authorList>
    </citation>
    <scope>NUCLEOTIDE SEQUENCE [LARGE SCALE GENOMIC DNA]</scope>
    <source>
        <strain evidence="7 8">DSM 23530</strain>
    </source>
</reference>
<dbReference type="EMBL" id="JARWAK010000007">
    <property type="protein sequence ID" value="MDR5867058.1"/>
    <property type="molecule type" value="Genomic_DNA"/>
</dbReference>
<feature type="domain" description="Haemolysin activator HlyB C-terminal" evidence="5">
    <location>
        <begin position="354"/>
        <end position="527"/>
    </location>
</feature>
<evidence type="ECO:0000256" key="2">
    <source>
        <dbReference type="ARBA" id="ARBA00022692"/>
    </source>
</evidence>
<evidence type="ECO:0000256" key="3">
    <source>
        <dbReference type="ARBA" id="ARBA00023237"/>
    </source>
</evidence>
<gene>
    <name evidence="7" type="ORF">QC818_09690</name>
</gene>
<dbReference type="Pfam" id="PF08479">
    <property type="entry name" value="POTRA_2"/>
    <property type="match status" value="1"/>
</dbReference>
<evidence type="ECO:0000313" key="7">
    <source>
        <dbReference type="EMBL" id="MDR5867058.1"/>
    </source>
</evidence>
<feature type="signal peptide" evidence="4">
    <location>
        <begin position="1"/>
        <end position="18"/>
    </location>
</feature>
<keyword evidence="3" id="KW-0998">Cell outer membrane</keyword>
<dbReference type="InterPro" id="IPR005565">
    <property type="entry name" value="Hemolysn_activator_HlyB_C"/>
</dbReference>
<keyword evidence="8" id="KW-1185">Reference proteome</keyword>
<evidence type="ECO:0000313" key="8">
    <source>
        <dbReference type="Proteomes" id="UP001264519"/>
    </source>
</evidence>
<proteinExistence type="predicted"/>
<dbReference type="RefSeq" id="WP_309652654.1">
    <property type="nucleotide sequence ID" value="NZ_JARWAK010000007.1"/>
</dbReference>
<keyword evidence="1" id="KW-1134">Transmembrane beta strand</keyword>
<comment type="caution">
    <text evidence="7">The sequence shown here is derived from an EMBL/GenBank/DDBJ whole genome shotgun (WGS) entry which is preliminary data.</text>
</comment>
<keyword evidence="1" id="KW-0472">Membrane</keyword>
<dbReference type="PANTHER" id="PTHR34597:SF6">
    <property type="entry name" value="BLR6126 PROTEIN"/>
    <property type="match status" value="1"/>
</dbReference>
<dbReference type="Proteomes" id="UP001264519">
    <property type="component" value="Unassembled WGS sequence"/>
</dbReference>
<dbReference type="Gene3D" id="2.40.160.50">
    <property type="entry name" value="membrane protein fhac: a member of the omp85/tpsb transporter family"/>
    <property type="match status" value="1"/>
</dbReference>
<dbReference type="InterPro" id="IPR051544">
    <property type="entry name" value="TPS_OM_transporter"/>
</dbReference>
<dbReference type="Pfam" id="PF03865">
    <property type="entry name" value="ShlB"/>
    <property type="match status" value="1"/>
</dbReference>
<feature type="domain" description="Polypeptide-transport-associated ShlB-type" evidence="6">
    <location>
        <begin position="66"/>
        <end position="139"/>
    </location>
</feature>
<sequence>MPRARVAAMLLVASAATASEPPAIIDERRPTLSPPIEDALDRGRQPVAVELPGTLDRLDAETRVSVSRVRIQGGNAFDLETLSAPLRPLVGQRVSVERLVRAVERITRRYQDSGFPLSYAYLPRNNFRDGQVRVVVVEGYIARSEIAVQDAAVARRVERLVSRMREERPLTRETFERYTALIERIPGVRLSVRAPVPRTPSGATTLRVEQRDSDRVDAGLALEGGSEDEARLVASLDLRSHTPHAESLSFSSLLPVDTDDRFHALAYRQELGRDGLRLQLSAQRFEGDDDTPLPSDERVRVHEHKERDRFRVGLDYPLWLERRRRWDLEATLEHLDETVDYRYTAFDRSLLTARQDLRYSTLELATRYRRGGERRRLSARAELRRGLELGGNRNALAVQRLDNGAVAVDEGDEELAFTRLALEASWLEALSPRWRLSLRLAGFWSEDDLPLAEHGRYGGRRFGRAYADDEAEGERGYAGELELRYRRPLSSAWLSRLEPYLVVDGARTRFVEGEVKHELASVATGVELRHDDDYRLGVEYALPVGDRPEDDADRRGRLNARLSWAFGG</sequence>
<accession>A0ABU1G287</accession>
<evidence type="ECO:0000256" key="4">
    <source>
        <dbReference type="SAM" id="SignalP"/>
    </source>
</evidence>
<name>A0ABU1G287_9GAMM</name>
<feature type="chain" id="PRO_5046038996" evidence="4">
    <location>
        <begin position="19"/>
        <end position="568"/>
    </location>
</feature>
<dbReference type="InterPro" id="IPR013686">
    <property type="entry name" value="Polypept-transport_assoc_ShlB"/>
</dbReference>
<dbReference type="PANTHER" id="PTHR34597">
    <property type="entry name" value="SLR1661 PROTEIN"/>
    <property type="match status" value="1"/>
</dbReference>
<evidence type="ECO:0000259" key="6">
    <source>
        <dbReference type="Pfam" id="PF08479"/>
    </source>
</evidence>
<keyword evidence="4" id="KW-0732">Signal</keyword>
<keyword evidence="2" id="KW-0812">Transmembrane</keyword>
<evidence type="ECO:0000259" key="5">
    <source>
        <dbReference type="Pfam" id="PF03865"/>
    </source>
</evidence>
<evidence type="ECO:0000256" key="1">
    <source>
        <dbReference type="ARBA" id="ARBA00022452"/>
    </source>
</evidence>
<protein>
    <submittedName>
        <fullName evidence="7">POTRA domain-containing protein</fullName>
    </submittedName>
</protein>
<organism evidence="7 8">
    <name type="scientific">Halomonas koreensis</name>
    <dbReference type="NCBI Taxonomy" id="245385"/>
    <lineage>
        <taxon>Bacteria</taxon>
        <taxon>Pseudomonadati</taxon>
        <taxon>Pseudomonadota</taxon>
        <taxon>Gammaproteobacteria</taxon>
        <taxon>Oceanospirillales</taxon>
        <taxon>Halomonadaceae</taxon>
        <taxon>Halomonas</taxon>
    </lineage>
</organism>